<dbReference type="EMBL" id="CAVMJV010000001">
    <property type="protein sequence ID" value="CAK5008374.1"/>
    <property type="molecule type" value="Genomic_DNA"/>
</dbReference>
<name>A0ACB0XM57_MELEN</name>
<organism evidence="1 2">
    <name type="scientific">Meloidogyne enterolobii</name>
    <name type="common">Root-knot nematode worm</name>
    <name type="synonym">Meloidogyne mayaguensis</name>
    <dbReference type="NCBI Taxonomy" id="390850"/>
    <lineage>
        <taxon>Eukaryota</taxon>
        <taxon>Metazoa</taxon>
        <taxon>Ecdysozoa</taxon>
        <taxon>Nematoda</taxon>
        <taxon>Chromadorea</taxon>
        <taxon>Rhabditida</taxon>
        <taxon>Tylenchina</taxon>
        <taxon>Tylenchomorpha</taxon>
        <taxon>Tylenchoidea</taxon>
        <taxon>Meloidogynidae</taxon>
        <taxon>Meloidogyninae</taxon>
        <taxon>Meloidogyne</taxon>
    </lineage>
</organism>
<sequence length="60" mass="7232">MYLWQTCWLSELSTIVLSFILPLYLPLISSFLFSYLYFFFLKIFFCFSCLLPGLHSKYII</sequence>
<proteinExistence type="predicted"/>
<reference evidence="1" key="1">
    <citation type="submission" date="2023-11" db="EMBL/GenBank/DDBJ databases">
        <authorList>
            <person name="Poullet M."/>
        </authorList>
    </citation>
    <scope>NUCLEOTIDE SEQUENCE</scope>
    <source>
        <strain evidence="1">E1834</strain>
    </source>
</reference>
<keyword evidence="2" id="KW-1185">Reference proteome</keyword>
<accession>A0ACB0XM57</accession>
<protein>
    <submittedName>
        <fullName evidence="1">Uncharacterized protein</fullName>
    </submittedName>
</protein>
<evidence type="ECO:0000313" key="2">
    <source>
        <dbReference type="Proteomes" id="UP001497535"/>
    </source>
</evidence>
<comment type="caution">
    <text evidence="1">The sequence shown here is derived from an EMBL/GenBank/DDBJ whole genome shotgun (WGS) entry which is preliminary data.</text>
</comment>
<evidence type="ECO:0000313" key="1">
    <source>
        <dbReference type="EMBL" id="CAK5008374.1"/>
    </source>
</evidence>
<gene>
    <name evidence="1" type="ORF">MENTE1834_LOCUS1038</name>
</gene>
<dbReference type="Proteomes" id="UP001497535">
    <property type="component" value="Unassembled WGS sequence"/>
</dbReference>